<dbReference type="PROSITE" id="PS50404">
    <property type="entry name" value="GST_NTER"/>
    <property type="match status" value="1"/>
</dbReference>
<evidence type="ECO:0000259" key="9">
    <source>
        <dbReference type="PROSITE" id="PS50405"/>
    </source>
</evidence>
<evidence type="ECO:0000256" key="6">
    <source>
        <dbReference type="ARBA" id="ARBA00022679"/>
    </source>
</evidence>
<dbReference type="Pfam" id="PF14497">
    <property type="entry name" value="GST_C_3"/>
    <property type="match status" value="1"/>
</dbReference>
<name>A0A3P6W7K2_HYMDI</name>
<dbReference type="InterPro" id="IPR004046">
    <property type="entry name" value="GST_C"/>
</dbReference>
<dbReference type="PROSITE" id="PS50405">
    <property type="entry name" value="GST_CTER"/>
    <property type="match status" value="1"/>
</dbReference>
<dbReference type="InterPro" id="IPR050213">
    <property type="entry name" value="GST_superfamily"/>
</dbReference>
<gene>
    <name evidence="10" type="ORF">HDID_LOCUS353</name>
</gene>
<comment type="function">
    <text evidence="2">Conjugation of reduced glutathione to a wide number of exogenous and endogenous hydrophobic electrophiles.</text>
</comment>
<evidence type="ECO:0000259" key="8">
    <source>
        <dbReference type="PROSITE" id="PS50404"/>
    </source>
</evidence>
<dbReference type="InterPro" id="IPR040079">
    <property type="entry name" value="Glutathione_S-Trfase"/>
</dbReference>
<dbReference type="GO" id="GO:0004364">
    <property type="term" value="F:glutathione transferase activity"/>
    <property type="evidence" value="ECO:0007669"/>
    <property type="project" value="UniProtKB-EC"/>
</dbReference>
<dbReference type="InterPro" id="IPR004045">
    <property type="entry name" value="Glutathione_S-Trfase_N"/>
</dbReference>
<feature type="domain" description="GST N-terminal" evidence="8">
    <location>
        <begin position="1"/>
        <end position="65"/>
    </location>
</feature>
<comment type="function">
    <text evidence="1">GST isoenzymes appear to play a central role in the parasite detoxification system. Other functions are also suspected including a role in increasing the solubility of haematin in the parasite gut.</text>
</comment>
<evidence type="ECO:0000256" key="2">
    <source>
        <dbReference type="ARBA" id="ARBA00003701"/>
    </source>
</evidence>
<organism evidence="10 11">
    <name type="scientific">Hymenolepis diminuta</name>
    <name type="common">Rat tapeworm</name>
    <dbReference type="NCBI Taxonomy" id="6216"/>
    <lineage>
        <taxon>Eukaryota</taxon>
        <taxon>Metazoa</taxon>
        <taxon>Spiralia</taxon>
        <taxon>Lophotrochozoa</taxon>
        <taxon>Platyhelminthes</taxon>
        <taxon>Cestoda</taxon>
        <taxon>Eucestoda</taxon>
        <taxon>Cyclophyllidea</taxon>
        <taxon>Hymenolepididae</taxon>
        <taxon>Hymenolepis</taxon>
    </lineage>
</organism>
<evidence type="ECO:0000313" key="11">
    <source>
        <dbReference type="Proteomes" id="UP000274504"/>
    </source>
</evidence>
<dbReference type="EMBL" id="UYSG01000044">
    <property type="protein sequence ID" value="VDL15638.1"/>
    <property type="molecule type" value="Genomic_DNA"/>
</dbReference>
<comment type="subunit">
    <text evidence="4">Homodimer.</text>
</comment>
<evidence type="ECO:0000256" key="5">
    <source>
        <dbReference type="ARBA" id="ARBA00012452"/>
    </source>
</evidence>
<dbReference type="AlphaFoldDB" id="A0A3P6W7K2"/>
<dbReference type="OrthoDB" id="4951845at2759"/>
<dbReference type="PANTHER" id="PTHR11571">
    <property type="entry name" value="GLUTATHIONE S-TRANSFERASE"/>
    <property type="match status" value="1"/>
</dbReference>
<evidence type="ECO:0000256" key="3">
    <source>
        <dbReference type="ARBA" id="ARBA00005861"/>
    </source>
</evidence>
<sequence length="202" mass="23347">MMLEYIGVPYDERRFLHTEKEQWFADKYNLGFDFPNLPYLIDGDKKITQSHVITMYLGKKHGLAGNGDNDIIKIAMAEGAIKDIRSAISKITLNSDYEKLRPGFMPTFFKGLEALSKFLGDKKYLIGDKLCYADFVLYENLDVFEVFEPGCLDKYPNLKRFKKDFESLPKIKAYLESDRSIKWPLNNWQAKFGGGFEPPAKK</sequence>
<dbReference type="SUPFAM" id="SSF52833">
    <property type="entry name" value="Thioredoxin-like"/>
    <property type="match status" value="1"/>
</dbReference>
<comment type="catalytic activity">
    <reaction evidence="7">
        <text>RX + glutathione = an S-substituted glutathione + a halide anion + H(+)</text>
        <dbReference type="Rhea" id="RHEA:16437"/>
        <dbReference type="ChEBI" id="CHEBI:15378"/>
        <dbReference type="ChEBI" id="CHEBI:16042"/>
        <dbReference type="ChEBI" id="CHEBI:17792"/>
        <dbReference type="ChEBI" id="CHEBI:57925"/>
        <dbReference type="ChEBI" id="CHEBI:90779"/>
        <dbReference type="EC" id="2.5.1.18"/>
    </reaction>
</comment>
<keyword evidence="6" id="KW-0808">Transferase</keyword>
<proteinExistence type="inferred from homology"/>
<dbReference type="Gene3D" id="1.20.1050.130">
    <property type="match status" value="1"/>
</dbReference>
<evidence type="ECO:0000256" key="7">
    <source>
        <dbReference type="ARBA" id="ARBA00047960"/>
    </source>
</evidence>
<dbReference type="Proteomes" id="UP000274504">
    <property type="component" value="Unassembled WGS sequence"/>
</dbReference>
<dbReference type="InterPro" id="IPR036282">
    <property type="entry name" value="Glutathione-S-Trfase_C_sf"/>
</dbReference>
<dbReference type="InterPro" id="IPR036249">
    <property type="entry name" value="Thioredoxin-like_sf"/>
</dbReference>
<protein>
    <recommendedName>
        <fullName evidence="5">glutathione transferase</fullName>
        <ecNumber evidence="5">2.5.1.18</ecNumber>
    </recommendedName>
</protein>
<dbReference type="PANTHER" id="PTHR11571:SF222">
    <property type="entry name" value="GLUTATHIONE TRANSFERASE"/>
    <property type="match status" value="1"/>
</dbReference>
<evidence type="ECO:0000256" key="1">
    <source>
        <dbReference type="ARBA" id="ARBA00002446"/>
    </source>
</evidence>
<evidence type="ECO:0000256" key="4">
    <source>
        <dbReference type="ARBA" id="ARBA00011738"/>
    </source>
</evidence>
<comment type="similarity">
    <text evidence="3">Belongs to the GST superfamily. Mu family.</text>
</comment>
<dbReference type="FunFam" id="1.20.1050.10:FF:000003">
    <property type="entry name" value="Glutathione S-transferase 2"/>
    <property type="match status" value="1"/>
</dbReference>
<dbReference type="EC" id="2.5.1.18" evidence="5"/>
<accession>A0A3P6W7K2</accession>
<dbReference type="GO" id="GO:0006749">
    <property type="term" value="P:glutathione metabolic process"/>
    <property type="evidence" value="ECO:0007669"/>
    <property type="project" value="TreeGrafter"/>
</dbReference>
<feature type="domain" description="GST C-terminal" evidence="9">
    <location>
        <begin position="67"/>
        <end position="185"/>
    </location>
</feature>
<reference evidence="10 11" key="1">
    <citation type="submission" date="2018-11" db="EMBL/GenBank/DDBJ databases">
        <authorList>
            <consortium name="Pathogen Informatics"/>
        </authorList>
    </citation>
    <scope>NUCLEOTIDE SEQUENCE [LARGE SCALE GENOMIC DNA]</scope>
</reference>
<evidence type="ECO:0000313" key="10">
    <source>
        <dbReference type="EMBL" id="VDL15638.1"/>
    </source>
</evidence>
<dbReference type="Pfam" id="PF02798">
    <property type="entry name" value="GST_N"/>
    <property type="match status" value="1"/>
</dbReference>
<dbReference type="SFLD" id="SFLDS00019">
    <property type="entry name" value="Glutathione_Transferase_(cytos"/>
    <property type="match status" value="1"/>
</dbReference>
<dbReference type="SUPFAM" id="SSF47616">
    <property type="entry name" value="GST C-terminal domain-like"/>
    <property type="match status" value="1"/>
</dbReference>
<dbReference type="InterPro" id="IPR010987">
    <property type="entry name" value="Glutathione-S-Trfase_C-like"/>
</dbReference>